<comment type="similarity">
    <text evidence="2 6">Belongs to the band 7/mec-2 family. HflK subfamily.</text>
</comment>
<dbReference type="Gene3D" id="3.30.479.30">
    <property type="entry name" value="Band 7 domain"/>
    <property type="match status" value="1"/>
</dbReference>
<organism evidence="8 9">
    <name type="scientific">Octadecabacter temperatus</name>
    <dbReference type="NCBI Taxonomy" id="1458307"/>
    <lineage>
        <taxon>Bacteria</taxon>
        <taxon>Pseudomonadati</taxon>
        <taxon>Pseudomonadota</taxon>
        <taxon>Alphaproteobacteria</taxon>
        <taxon>Rhodobacterales</taxon>
        <taxon>Roseobacteraceae</taxon>
        <taxon>Octadecabacter</taxon>
    </lineage>
</organism>
<dbReference type="Pfam" id="PF01145">
    <property type="entry name" value="Band_7"/>
    <property type="match status" value="1"/>
</dbReference>
<dbReference type="Proteomes" id="UP000067444">
    <property type="component" value="Chromosome"/>
</dbReference>
<sequence length="416" mass="44846">MAGNNGGPWGGGGNDGGDDDDRFRPNGNGDRNGGRRPTNEPQIPEFDEIINKTKDQLRDLLGGGGGNRGGSGGSGGAGGPVVSRGMIGLGVLAAVALWGFNSFYRVLPEQQSVELFLGECNDPCIGSDGLNFAPWPLVTYEIVQVTQERVISIGDDPVPQELSESPSVLRALEGDTGLMLTGDENIVDIDFQVVWNINRADEFLFNLAEPTETIEAVSESVMREIIATSELANLNQDRASIEQRMRELTQTTLDSYNSGVNIVRINLGAADPPATRVDTQNIDGEDISTSPLAAYRDVQDAEQERIQLQNQADAYANRETARARGNAAQILEDAEGYRARVVNEAQGEAARFVSVLEEYQKAPEVTRERLYLEMVEDVFGTANIILLDENTDGGSGVVPYLPLDQLRTPTNSGGSN</sequence>
<feature type="compositionally biased region" description="Gly residues" evidence="7">
    <location>
        <begin position="61"/>
        <end position="77"/>
    </location>
</feature>
<evidence type="ECO:0000256" key="5">
    <source>
        <dbReference type="ARBA" id="ARBA00023136"/>
    </source>
</evidence>
<evidence type="ECO:0000256" key="2">
    <source>
        <dbReference type="ARBA" id="ARBA00006971"/>
    </source>
</evidence>
<name>A0A0K0Y3T7_9RHOB</name>
<dbReference type="KEGG" id="otm:OSB_10410"/>
<keyword evidence="5" id="KW-0472">Membrane</keyword>
<dbReference type="GO" id="GO:0006508">
    <property type="term" value="P:proteolysis"/>
    <property type="evidence" value="ECO:0007669"/>
    <property type="project" value="UniProtKB-KW"/>
</dbReference>
<keyword evidence="3" id="KW-0812">Transmembrane</keyword>
<accession>A0A0K0Y3T7</accession>
<keyword evidence="8" id="KW-0378">Hydrolase</keyword>
<comment type="subcellular location">
    <subcellularLocation>
        <location evidence="1">Membrane</location>
        <topology evidence="1">Single-pass membrane protein</topology>
    </subcellularLocation>
</comment>
<dbReference type="PANTHER" id="PTHR43327:SF2">
    <property type="entry name" value="MODULATOR OF FTSH PROTEASE HFLK"/>
    <property type="match status" value="1"/>
</dbReference>
<dbReference type="InterPro" id="IPR001107">
    <property type="entry name" value="Band_7"/>
</dbReference>
<comment type="function">
    <text evidence="6">HflC and HflK could encode or regulate a protease.</text>
</comment>
<evidence type="ECO:0000313" key="8">
    <source>
        <dbReference type="EMBL" id="AKS45599.1"/>
    </source>
</evidence>
<dbReference type="InterPro" id="IPR010201">
    <property type="entry name" value="HflK"/>
</dbReference>
<reference evidence="8 9" key="1">
    <citation type="journal article" date="2015" name="Genome Announc.">
        <title>Closed Genome Sequence of Octadecabacter temperatus SB1, the First Mesophilic Species of the Genus Octadecabacter.</title>
        <authorList>
            <person name="Voget S."/>
            <person name="Billerbeck S."/>
            <person name="Simon M."/>
            <person name="Daniel R."/>
        </authorList>
    </citation>
    <scope>NUCLEOTIDE SEQUENCE [LARGE SCALE GENOMIC DNA]</scope>
    <source>
        <strain evidence="8 9">SB1</strain>
    </source>
</reference>
<feature type="region of interest" description="Disordered" evidence="7">
    <location>
        <begin position="57"/>
        <end position="77"/>
    </location>
</feature>
<gene>
    <name evidence="8" type="primary">hflK_1</name>
    <name evidence="8" type="ORF">OSB_10410</name>
</gene>
<dbReference type="InterPro" id="IPR036013">
    <property type="entry name" value="Band_7/SPFH_dom_sf"/>
</dbReference>
<keyword evidence="4" id="KW-1133">Transmembrane helix</keyword>
<dbReference type="PANTHER" id="PTHR43327">
    <property type="entry name" value="STOMATIN-LIKE PROTEIN 2, MITOCHONDRIAL"/>
    <property type="match status" value="1"/>
</dbReference>
<dbReference type="PATRIC" id="fig|1458307.3.peg.1055"/>
<evidence type="ECO:0000313" key="9">
    <source>
        <dbReference type="Proteomes" id="UP000067444"/>
    </source>
</evidence>
<keyword evidence="9" id="KW-1185">Reference proteome</keyword>
<evidence type="ECO:0000256" key="1">
    <source>
        <dbReference type="ARBA" id="ARBA00004167"/>
    </source>
</evidence>
<dbReference type="SMART" id="SM00244">
    <property type="entry name" value="PHB"/>
    <property type="match status" value="1"/>
</dbReference>
<dbReference type="CDD" id="cd03404">
    <property type="entry name" value="SPFH_HflK"/>
    <property type="match status" value="1"/>
</dbReference>
<dbReference type="AlphaFoldDB" id="A0A0K0Y3T7"/>
<proteinExistence type="inferred from homology"/>
<evidence type="ECO:0000256" key="6">
    <source>
        <dbReference type="RuleBase" id="RU364113"/>
    </source>
</evidence>
<evidence type="ECO:0000256" key="7">
    <source>
        <dbReference type="SAM" id="MobiDB-lite"/>
    </source>
</evidence>
<dbReference type="NCBIfam" id="TIGR01933">
    <property type="entry name" value="hflK"/>
    <property type="match status" value="1"/>
</dbReference>
<dbReference type="InterPro" id="IPR050710">
    <property type="entry name" value="Band7/mec-2_domain"/>
</dbReference>
<evidence type="ECO:0000256" key="3">
    <source>
        <dbReference type="ARBA" id="ARBA00022692"/>
    </source>
</evidence>
<feature type="region of interest" description="Disordered" evidence="7">
    <location>
        <begin position="1"/>
        <end position="45"/>
    </location>
</feature>
<dbReference type="GO" id="GO:0008233">
    <property type="term" value="F:peptidase activity"/>
    <property type="evidence" value="ECO:0007669"/>
    <property type="project" value="UniProtKB-KW"/>
</dbReference>
<keyword evidence="8" id="KW-0645">Protease</keyword>
<dbReference type="SUPFAM" id="SSF117892">
    <property type="entry name" value="Band 7/SPFH domain"/>
    <property type="match status" value="1"/>
</dbReference>
<comment type="subunit">
    <text evidence="6">HflC and HflK may interact to form a multimeric complex.</text>
</comment>
<feature type="compositionally biased region" description="Gly residues" evidence="7">
    <location>
        <begin position="1"/>
        <end position="15"/>
    </location>
</feature>
<protein>
    <recommendedName>
        <fullName evidence="6">Protein HflK</fullName>
    </recommendedName>
</protein>
<dbReference type="RefSeq" id="WP_049833974.1">
    <property type="nucleotide sequence ID" value="NZ_CP012160.1"/>
</dbReference>
<evidence type="ECO:0000256" key="4">
    <source>
        <dbReference type="ARBA" id="ARBA00022989"/>
    </source>
</evidence>
<dbReference type="OrthoDB" id="9779595at2"/>
<dbReference type="EMBL" id="CP012160">
    <property type="protein sequence ID" value="AKS45599.1"/>
    <property type="molecule type" value="Genomic_DNA"/>
</dbReference>
<dbReference type="STRING" id="1458307.OSB_10410"/>
<dbReference type="GO" id="GO:0016020">
    <property type="term" value="C:membrane"/>
    <property type="evidence" value="ECO:0007669"/>
    <property type="project" value="UniProtKB-SubCell"/>
</dbReference>